<dbReference type="Proteomes" id="UP001642409">
    <property type="component" value="Unassembled WGS sequence"/>
</dbReference>
<reference evidence="2 3" key="1">
    <citation type="submission" date="2024-07" db="EMBL/GenBank/DDBJ databases">
        <authorList>
            <person name="Akdeniz Z."/>
        </authorList>
    </citation>
    <scope>NUCLEOTIDE SEQUENCE [LARGE SCALE GENOMIC DNA]</scope>
</reference>
<comment type="caution">
    <text evidence="2">The sequence shown here is derived from an EMBL/GenBank/DDBJ whole genome shotgun (WGS) entry which is preliminary data.</text>
</comment>
<evidence type="ECO:0000313" key="2">
    <source>
        <dbReference type="EMBL" id="CAL5997435.1"/>
    </source>
</evidence>
<accession>A0ABP1HLY8</accession>
<keyword evidence="1" id="KW-0472">Membrane</keyword>
<gene>
    <name evidence="2" type="ORF">HINF_LOCUS15246</name>
</gene>
<name>A0ABP1HLY8_9EUKA</name>
<protein>
    <submittedName>
        <fullName evidence="2">Uncharacterized protein</fullName>
    </submittedName>
</protein>
<organism evidence="2 3">
    <name type="scientific">Hexamita inflata</name>
    <dbReference type="NCBI Taxonomy" id="28002"/>
    <lineage>
        <taxon>Eukaryota</taxon>
        <taxon>Metamonada</taxon>
        <taxon>Diplomonadida</taxon>
        <taxon>Hexamitidae</taxon>
        <taxon>Hexamitinae</taxon>
        <taxon>Hexamita</taxon>
    </lineage>
</organism>
<proteinExistence type="predicted"/>
<keyword evidence="1" id="KW-0812">Transmembrane</keyword>
<feature type="transmembrane region" description="Helical" evidence="1">
    <location>
        <begin position="1050"/>
        <end position="1069"/>
    </location>
</feature>
<evidence type="ECO:0000313" key="3">
    <source>
        <dbReference type="Proteomes" id="UP001642409"/>
    </source>
</evidence>
<dbReference type="EMBL" id="CAXDID020000036">
    <property type="protein sequence ID" value="CAL5997435.1"/>
    <property type="molecule type" value="Genomic_DNA"/>
</dbReference>
<evidence type="ECO:0000256" key="1">
    <source>
        <dbReference type="SAM" id="Phobius"/>
    </source>
</evidence>
<keyword evidence="3" id="KW-1185">Reference proteome</keyword>
<sequence length="1308" mass="153440">MANVNNIFNSVTELLELKNYTFYDPKIVFFKDYLEKTNEYNDMGLTSVIQYQESQSLFQQLLSNDSAKQWAQDTLNRLNKQLPDIDQFYNWQKAHYFDEYQLELDALTIISNNININDSLEQLTQNLGLNNTYFIINDKQQLSEKVPYTNPIVFCKTTKDVVFLFKGFKQVEVLKKSIFETCSLIDRVWIFVIQKNSYENVFQQLFNVKYLSLVQIVSHLDEILDTVYNLIEKQTELIDFQFIQQIQFDVEAQNFQQTYKVHNGTDTFIGKSYIIYIMFTDNCNYVSNLPISINLNTKLIIVTQQESNIFLYRFRKYVDLFLTYSNLFTFNNQNIQQIIKLLNQFLYDESAQLGNVNRTMIFIKPIYRNKEYIGSIYKLIDYYNHFMTNDVFWPDQLSRCVITDTKTNRIIVDPFAQYAAYNRILQNGIMLFPQLQPTVFNNSEINYNYSDYLKTTTGYVYEVINDELFTRREFTKYQKSYLHKQYNAVVTLSSKSLGYLWRTKSVQCDQSDQSVVDQVQLFSNHVSTKTVNLTQLRSIATPSHVLINPDCPNKLGQICVGNLSNFQNFKQQIRDSFHQQMPAAKCALNKLADFTFHYDQEILIKNITQLNIGDMSEFMNQLKQCIDLVGNGRVQDAFQLPLIKFILDRTFPVTLLDYMNYKNFVKKIVGDQLVDVEFDEIVPDTVQTVVPALVLDVVFRTGEISMFTALTYNLKQLLNNKDISEIQIGYISDDSQEITYKNIIENFYAQNISDKDITQQPVQIQQMIMKRIEIYLDIIQMYQLHYFSFSNGDNWIQIMNEQLKAQPLGLSEKYRIGQINGKLSVTKALTINSKTLDNQTSINGFLTIVLNQDFKFTYEHNYTLFDANIRQIAGINDQTYIQGVKQILLHHNYIKEMFINYTISKINSIYELNYSFWNTALLKSQQKEFTLVITQNIQENYNKIHENDYNNSNIYERAVIFDASCDYFISGKIMVKQFGAIDAILVTFIDVVPTQYKQIVNDSNYLSIEKIGYYNNNLNSRSYSSTFQIYQKFPDKFNSVPIIKLADHEISVLIFIFIIPLIILVYIIFTKHSHYRNFSFLAYKTEVPMKIEQYKIYGINQSANTQCKIQHNQSNVYKILDLFNNNLKLLYRSDLRRQQFLRNFEHIQCVLEFLRTPGADSINYLSFGILVTSQHYALIRNGVLTRRTWLPNNSIIIQGSMQVTYNWGTTICQPRVKYHHVDSCSSSRSISKNISRLLSRASSDNDSTFNLSEEQKFSVNELIYQKLFDDRFVFYDRNINTPCEVENVNVKAFCLTQDLEEIVRMAIE</sequence>
<keyword evidence="1" id="KW-1133">Transmembrane helix</keyword>